<feature type="transmembrane region" description="Helical" evidence="11">
    <location>
        <begin position="103"/>
        <end position="125"/>
    </location>
</feature>
<evidence type="ECO:0000256" key="4">
    <source>
        <dbReference type="ARBA" id="ARBA00022725"/>
    </source>
</evidence>
<evidence type="ECO:0000256" key="2">
    <source>
        <dbReference type="ARBA" id="ARBA00022475"/>
    </source>
</evidence>
<dbReference type="InterPro" id="IPR017452">
    <property type="entry name" value="GPCR_Rhodpsn_7TM"/>
</dbReference>
<feature type="transmembrane region" description="Helical" evidence="11">
    <location>
        <begin position="247"/>
        <end position="267"/>
    </location>
</feature>
<evidence type="ECO:0000256" key="3">
    <source>
        <dbReference type="ARBA" id="ARBA00022692"/>
    </source>
</evidence>
<feature type="transmembrane region" description="Helical" evidence="11">
    <location>
        <begin position="66"/>
        <end position="83"/>
    </location>
</feature>
<feature type="transmembrane region" description="Helical" evidence="11">
    <location>
        <begin position="201"/>
        <end position="226"/>
    </location>
</feature>
<feature type="transmembrane region" description="Helical" evidence="11">
    <location>
        <begin position="31"/>
        <end position="54"/>
    </location>
</feature>
<keyword evidence="7 11" id="KW-0472">Membrane</keyword>
<evidence type="ECO:0000256" key="7">
    <source>
        <dbReference type="ARBA" id="ARBA00023136"/>
    </source>
</evidence>
<dbReference type="PROSITE" id="PS00237">
    <property type="entry name" value="G_PROTEIN_RECEP_F1_1"/>
    <property type="match status" value="1"/>
</dbReference>
<keyword evidence="3 10" id="KW-0812">Transmembrane</keyword>
<evidence type="ECO:0000256" key="6">
    <source>
        <dbReference type="ARBA" id="ARBA00023040"/>
    </source>
</evidence>
<evidence type="ECO:0000313" key="13">
    <source>
        <dbReference type="EMBL" id="KAK9397229.1"/>
    </source>
</evidence>
<dbReference type="GO" id="GO:0004984">
    <property type="term" value="F:olfactory receptor activity"/>
    <property type="evidence" value="ECO:0007669"/>
    <property type="project" value="InterPro"/>
</dbReference>
<dbReference type="PANTHER" id="PTHR26452">
    <property type="entry name" value="OLFACTORY RECEPTOR"/>
    <property type="match status" value="1"/>
</dbReference>
<evidence type="ECO:0000256" key="1">
    <source>
        <dbReference type="ARBA" id="ARBA00004651"/>
    </source>
</evidence>
<feature type="domain" description="G-protein coupled receptors family 1 profile" evidence="12">
    <location>
        <begin position="46"/>
        <end position="295"/>
    </location>
</feature>
<keyword evidence="4 11" id="KW-0552">Olfaction</keyword>
<name>A0AAW1B503_CROAD</name>
<keyword evidence="5 11" id="KW-1133">Transmembrane helix</keyword>
<comment type="similarity">
    <text evidence="10">Belongs to the G-protein coupled receptor 1 family.</text>
</comment>
<dbReference type="PROSITE" id="PS50262">
    <property type="entry name" value="G_PROTEIN_RECEP_F1_2"/>
    <property type="match status" value="1"/>
</dbReference>
<dbReference type="SUPFAM" id="SSF81321">
    <property type="entry name" value="Family A G protein-coupled receptor-like"/>
    <property type="match status" value="1"/>
</dbReference>
<evidence type="ECO:0000256" key="11">
    <source>
        <dbReference type="RuleBase" id="RU363047"/>
    </source>
</evidence>
<keyword evidence="11" id="KW-0716">Sensory transduction</keyword>
<protein>
    <recommendedName>
        <fullName evidence="11">Olfactory receptor</fullName>
    </recommendedName>
</protein>
<keyword evidence="9 10" id="KW-0807">Transducer</keyword>
<dbReference type="PRINTS" id="PR00237">
    <property type="entry name" value="GPCRRHODOPSN"/>
</dbReference>
<proteinExistence type="inferred from homology"/>
<dbReference type="GO" id="GO:0004930">
    <property type="term" value="F:G protein-coupled receptor activity"/>
    <property type="evidence" value="ECO:0007669"/>
    <property type="project" value="UniProtKB-KW"/>
</dbReference>
<keyword evidence="2 11" id="KW-1003">Cell membrane</keyword>
<dbReference type="InterPro" id="IPR000276">
    <property type="entry name" value="GPCR_Rhodpsn"/>
</dbReference>
<keyword evidence="8 10" id="KW-0675">Receptor</keyword>
<comment type="subcellular location">
    <subcellularLocation>
        <location evidence="1 11">Cell membrane</location>
        <topology evidence="1 11">Multi-pass membrane protein</topology>
    </subcellularLocation>
</comment>
<dbReference type="GO" id="GO:0005886">
    <property type="term" value="C:plasma membrane"/>
    <property type="evidence" value="ECO:0007669"/>
    <property type="project" value="UniProtKB-SubCell"/>
</dbReference>
<comment type="caution">
    <text evidence="13">The sequence shown here is derived from an EMBL/GenBank/DDBJ whole genome shotgun (WGS) entry which is preliminary data.</text>
</comment>
<keyword evidence="6 10" id="KW-0297">G-protein coupled receptor</keyword>
<evidence type="ECO:0000259" key="12">
    <source>
        <dbReference type="PROSITE" id="PS50262"/>
    </source>
</evidence>
<evidence type="ECO:0000256" key="9">
    <source>
        <dbReference type="ARBA" id="ARBA00023224"/>
    </source>
</evidence>
<evidence type="ECO:0000313" key="14">
    <source>
        <dbReference type="Proteomes" id="UP001474421"/>
    </source>
</evidence>
<dbReference type="InterPro" id="IPR050516">
    <property type="entry name" value="Olfactory_GPCR"/>
</dbReference>
<dbReference type="Pfam" id="PF13853">
    <property type="entry name" value="7tm_4"/>
    <property type="match status" value="1"/>
</dbReference>
<organism evidence="13 14">
    <name type="scientific">Crotalus adamanteus</name>
    <name type="common">Eastern diamondback rattlesnake</name>
    <dbReference type="NCBI Taxonomy" id="8729"/>
    <lineage>
        <taxon>Eukaryota</taxon>
        <taxon>Metazoa</taxon>
        <taxon>Chordata</taxon>
        <taxon>Craniata</taxon>
        <taxon>Vertebrata</taxon>
        <taxon>Euteleostomi</taxon>
        <taxon>Lepidosauria</taxon>
        <taxon>Squamata</taxon>
        <taxon>Bifurcata</taxon>
        <taxon>Unidentata</taxon>
        <taxon>Episquamata</taxon>
        <taxon>Toxicofera</taxon>
        <taxon>Serpentes</taxon>
        <taxon>Colubroidea</taxon>
        <taxon>Viperidae</taxon>
        <taxon>Crotalinae</taxon>
        <taxon>Crotalus</taxon>
    </lineage>
</organism>
<dbReference type="Proteomes" id="UP001474421">
    <property type="component" value="Unassembled WGS sequence"/>
</dbReference>
<evidence type="ECO:0000256" key="5">
    <source>
        <dbReference type="ARBA" id="ARBA00022989"/>
    </source>
</evidence>
<dbReference type="Gene3D" id="1.20.1070.10">
    <property type="entry name" value="Rhodopsin 7-helix transmembrane proteins"/>
    <property type="match status" value="1"/>
</dbReference>
<reference evidence="13 14" key="1">
    <citation type="journal article" date="2024" name="Proc. Natl. Acad. Sci. U.S.A.">
        <title>The genetic regulatory architecture and epigenomic basis for age-related changes in rattlesnake venom.</title>
        <authorList>
            <person name="Hogan M.P."/>
            <person name="Holding M.L."/>
            <person name="Nystrom G.S."/>
            <person name="Colston T.J."/>
            <person name="Bartlett D.A."/>
            <person name="Mason A.J."/>
            <person name="Ellsworth S.A."/>
            <person name="Rautsaw R.M."/>
            <person name="Lawrence K.C."/>
            <person name="Strickland J.L."/>
            <person name="He B."/>
            <person name="Fraser P."/>
            <person name="Margres M.J."/>
            <person name="Gilbert D.M."/>
            <person name="Gibbs H.L."/>
            <person name="Parkinson C.L."/>
            <person name="Rokyta D.R."/>
        </authorList>
    </citation>
    <scope>NUCLEOTIDE SEQUENCE [LARGE SCALE GENOMIC DNA]</scope>
    <source>
        <strain evidence="13">DRR0105</strain>
    </source>
</reference>
<dbReference type="EMBL" id="JAOTOJ010000008">
    <property type="protein sequence ID" value="KAK9397229.1"/>
    <property type="molecule type" value="Genomic_DNA"/>
</dbReference>
<evidence type="ECO:0000256" key="8">
    <source>
        <dbReference type="ARBA" id="ARBA00023170"/>
    </source>
</evidence>
<feature type="transmembrane region" description="Helical" evidence="11">
    <location>
        <begin position="146"/>
        <end position="166"/>
    </location>
</feature>
<dbReference type="FunFam" id="1.20.1070.10:FF:000015">
    <property type="entry name" value="Olfactory receptor"/>
    <property type="match status" value="1"/>
</dbReference>
<evidence type="ECO:0000256" key="10">
    <source>
        <dbReference type="RuleBase" id="RU000688"/>
    </source>
</evidence>
<sequence>MFSESYGLGNQTGITEFILLGLSNNPQIQDFLLFVFMIIFLVTILGNIAIILVISSEHHLQMPMFLLLRYLAFVDICYISVTVPKMLANFLTKQKTISWEGCISQIFFLLQIACTESFILSAMGYDRYVAICDPLKYSRYLTREMCNKMVGTAWLLGFFFSIVNVLPLLNLHFCNNNIIRHYTCEIPSLLTLSCTDTLTNYIILLISVLAVSLSSFLIILISYIYIISTILKINSAESRQKAFSTCSSHLIVVCLCYFSGIICYMKPSPKSLMDLDNILSIQYSVLTPMLNPIIYSLKNKEILSGAEKLFRNHRPNV</sequence>
<keyword evidence="14" id="KW-1185">Reference proteome</keyword>
<gene>
    <name evidence="13" type="ORF">NXF25_020590</name>
</gene>
<dbReference type="PRINTS" id="PR00245">
    <property type="entry name" value="OLFACTORYR"/>
</dbReference>
<dbReference type="InterPro" id="IPR000725">
    <property type="entry name" value="Olfact_rcpt"/>
</dbReference>
<dbReference type="AlphaFoldDB" id="A0AAW1B503"/>
<accession>A0AAW1B503</accession>